<organism evidence="1 2">
    <name type="scientific">Curtobacterium aetherium</name>
    <dbReference type="NCBI Taxonomy" id="2841594"/>
    <lineage>
        <taxon>Bacteria</taxon>
        <taxon>Bacillati</taxon>
        <taxon>Actinomycetota</taxon>
        <taxon>Actinomycetes</taxon>
        <taxon>Micrococcales</taxon>
        <taxon>Microbacteriaceae</taxon>
        <taxon>Curtobacterium</taxon>
    </lineage>
</organism>
<accession>A0ACD1E4N0</accession>
<dbReference type="Proteomes" id="UP000681794">
    <property type="component" value="Chromosome"/>
</dbReference>
<proteinExistence type="predicted"/>
<reference evidence="1" key="1">
    <citation type="submission" date="2021-06" db="EMBL/GenBank/DDBJ databases">
        <authorList>
            <person name="Ellington A.J."/>
            <person name="Bryan N.C."/>
            <person name="Christner B.C."/>
            <person name="Reisch C.R."/>
        </authorList>
    </citation>
    <scope>NUCLEOTIDE SEQUENCE</scope>
    <source>
        <strain evidence="1">L6-1</strain>
    </source>
</reference>
<gene>
    <name evidence="1" type="ORF">KM842_00500</name>
</gene>
<name>A0ACD1E4N0_9MICO</name>
<evidence type="ECO:0000313" key="1">
    <source>
        <dbReference type="EMBL" id="QWS33741.1"/>
    </source>
</evidence>
<protein>
    <submittedName>
        <fullName evidence="1">Uncharacterized protein</fullName>
    </submittedName>
</protein>
<keyword evidence="2" id="KW-1185">Reference proteome</keyword>
<evidence type="ECO:0000313" key="2">
    <source>
        <dbReference type="Proteomes" id="UP000681794"/>
    </source>
</evidence>
<dbReference type="EMBL" id="CP076544">
    <property type="protein sequence ID" value="QWS33741.1"/>
    <property type="molecule type" value="Genomic_DNA"/>
</dbReference>
<sequence>MSALSGADVRATASSSELTSEHRLVWARLGRLEALCARRSDGVVARTTATTI</sequence>